<dbReference type="GO" id="GO:0030788">
    <property type="term" value="F:precorrin-2 C20-methyltransferase activity"/>
    <property type="evidence" value="ECO:0007669"/>
    <property type="project" value="InterPro"/>
</dbReference>
<keyword evidence="4 9" id="KW-0489">Methyltransferase</keyword>
<dbReference type="CDD" id="cd11645">
    <property type="entry name" value="Precorrin_2_C20_MT"/>
    <property type="match status" value="1"/>
</dbReference>
<dbReference type="Proteomes" id="UP000239724">
    <property type="component" value="Unassembled WGS sequence"/>
</dbReference>
<dbReference type="Gene3D" id="3.30.950.10">
    <property type="entry name" value="Methyltransferase, Cobalt-precorrin-4 Transmethylase, Domain 2"/>
    <property type="match status" value="1"/>
</dbReference>
<dbReference type="GO" id="GO:0009236">
    <property type="term" value="P:cobalamin biosynthetic process"/>
    <property type="evidence" value="ECO:0007669"/>
    <property type="project" value="UniProtKB-UniRule"/>
</dbReference>
<organism evidence="9 10">
    <name type="scientific">Rhodopila globiformis</name>
    <name type="common">Rhodopseudomonas globiformis</name>
    <dbReference type="NCBI Taxonomy" id="1071"/>
    <lineage>
        <taxon>Bacteria</taxon>
        <taxon>Pseudomonadati</taxon>
        <taxon>Pseudomonadota</taxon>
        <taxon>Alphaproteobacteria</taxon>
        <taxon>Acetobacterales</taxon>
        <taxon>Acetobacteraceae</taxon>
        <taxon>Rhodopila</taxon>
    </lineage>
</organism>
<dbReference type="PANTHER" id="PTHR43467">
    <property type="entry name" value="COBALT-PRECORRIN-2 C(20)-METHYLTRANSFERASE"/>
    <property type="match status" value="1"/>
</dbReference>
<evidence type="ECO:0000256" key="4">
    <source>
        <dbReference type="ARBA" id="ARBA00022603"/>
    </source>
</evidence>
<dbReference type="AlphaFoldDB" id="A0A2S6NGL5"/>
<protein>
    <submittedName>
        <fullName evidence="9">Precorrin-2 C(20)-methyltransferase</fullName>
    </submittedName>
</protein>
<reference evidence="9 10" key="1">
    <citation type="journal article" date="2018" name="Arch. Microbiol.">
        <title>New insights into the metabolic potential of the phototrophic purple bacterium Rhodopila globiformis DSM 161(T) from its draft genome sequence and evidence for a vanadium-dependent nitrogenase.</title>
        <authorList>
            <person name="Imhoff J.F."/>
            <person name="Rahn T."/>
            <person name="Kunzel S."/>
            <person name="Neulinger S.C."/>
        </authorList>
    </citation>
    <scope>NUCLEOTIDE SEQUENCE [LARGE SCALE GENOMIC DNA]</scope>
    <source>
        <strain evidence="9 10">DSM 161</strain>
    </source>
</reference>
<dbReference type="InterPro" id="IPR000878">
    <property type="entry name" value="4pyrrol_Mease"/>
</dbReference>
<dbReference type="SUPFAM" id="SSF53790">
    <property type="entry name" value="Tetrapyrrole methylase"/>
    <property type="match status" value="1"/>
</dbReference>
<evidence type="ECO:0000256" key="6">
    <source>
        <dbReference type="ARBA" id="ARBA00022691"/>
    </source>
</evidence>
<dbReference type="OrthoDB" id="9804789at2"/>
<dbReference type="InterPro" id="IPR006364">
    <property type="entry name" value="CobI/CbiL/CobIJ_dom"/>
</dbReference>
<gene>
    <name evidence="9" type="ORF">CCS01_13720</name>
</gene>
<evidence type="ECO:0000256" key="2">
    <source>
        <dbReference type="ARBA" id="ARBA00005879"/>
    </source>
</evidence>
<dbReference type="Gene3D" id="3.40.1010.10">
    <property type="entry name" value="Cobalt-precorrin-4 Transmethylase, Domain 1"/>
    <property type="match status" value="1"/>
</dbReference>
<proteinExistence type="inferred from homology"/>
<dbReference type="UniPathway" id="UPA00148"/>
<keyword evidence="6" id="KW-0949">S-adenosyl-L-methionine</keyword>
<evidence type="ECO:0000313" key="9">
    <source>
        <dbReference type="EMBL" id="PPQ33724.1"/>
    </source>
</evidence>
<evidence type="ECO:0000313" key="10">
    <source>
        <dbReference type="Proteomes" id="UP000239724"/>
    </source>
</evidence>
<dbReference type="Pfam" id="PF00590">
    <property type="entry name" value="TP_methylase"/>
    <property type="match status" value="1"/>
</dbReference>
<name>A0A2S6NGL5_RHOGL</name>
<evidence type="ECO:0000256" key="5">
    <source>
        <dbReference type="ARBA" id="ARBA00022679"/>
    </source>
</evidence>
<keyword evidence="10" id="KW-1185">Reference proteome</keyword>
<evidence type="ECO:0000259" key="8">
    <source>
        <dbReference type="Pfam" id="PF00590"/>
    </source>
</evidence>
<comment type="similarity">
    <text evidence="2 7">Belongs to the precorrin methyltransferase family.</text>
</comment>
<dbReference type="InterPro" id="IPR014777">
    <property type="entry name" value="4pyrrole_Mease_sub1"/>
</dbReference>
<evidence type="ECO:0000256" key="7">
    <source>
        <dbReference type="PIRNR" id="PIRNR036427"/>
    </source>
</evidence>
<comment type="caution">
    <text evidence="9">The sequence shown here is derived from an EMBL/GenBank/DDBJ whole genome shotgun (WGS) entry which is preliminary data.</text>
</comment>
<dbReference type="GO" id="GO:0032259">
    <property type="term" value="P:methylation"/>
    <property type="evidence" value="ECO:0007669"/>
    <property type="project" value="UniProtKB-KW"/>
</dbReference>
<evidence type="ECO:0000256" key="3">
    <source>
        <dbReference type="ARBA" id="ARBA00022573"/>
    </source>
</evidence>
<feature type="domain" description="Tetrapyrrole methylase" evidence="8">
    <location>
        <begin position="15"/>
        <end position="229"/>
    </location>
</feature>
<dbReference type="InterPro" id="IPR014776">
    <property type="entry name" value="4pyrrole_Mease_sub2"/>
</dbReference>
<evidence type="ECO:0000256" key="1">
    <source>
        <dbReference type="ARBA" id="ARBA00004953"/>
    </source>
</evidence>
<comment type="pathway">
    <text evidence="1">Cofactor biosynthesis; adenosylcobalamin biosynthesis.</text>
</comment>
<dbReference type="InterPro" id="IPR012382">
    <property type="entry name" value="CobI/CbiL"/>
</dbReference>
<dbReference type="PIRSF" id="PIRSF036427">
    <property type="entry name" value="Precrrn-2_mtase"/>
    <property type="match status" value="1"/>
</dbReference>
<accession>A0A2S6NGL5</accession>
<dbReference type="InterPro" id="IPR035996">
    <property type="entry name" value="4pyrrol_Methylase_sf"/>
</dbReference>
<dbReference type="EMBL" id="NHRY01000139">
    <property type="protein sequence ID" value="PPQ33724.1"/>
    <property type="molecule type" value="Genomic_DNA"/>
</dbReference>
<dbReference type="NCBIfam" id="NF004647">
    <property type="entry name" value="PRK05990.1"/>
    <property type="match status" value="1"/>
</dbReference>
<keyword evidence="5 9" id="KW-0808">Transferase</keyword>
<sequence>MNDTPNFSARHTGRLLGLGVGPGDPELITLKALRLLQEAPVVAYPVAKGRASNALGIVEGYLRPEQVRLPLVYPVTTEKLPPPFCYETALRDFYDDSCVAVARHLDAGRDVAAICEGDPLFYGSYMYLHDRLAGRYETIVVPGVCSVVACAAAASTPLMYRNQTLTVLSGVLPAEDLARHLARTEAAAIMKLGGNFPKVCGVLRELGMTGRAIYVERGTMARQRVLPLAEVDPASVPYFAMILVPGTRWVGEAA</sequence>
<keyword evidence="3" id="KW-0169">Cobalamin biosynthesis</keyword>
<dbReference type="RefSeq" id="WP_104519409.1">
    <property type="nucleotide sequence ID" value="NZ_NHRY01000139.1"/>
</dbReference>
<dbReference type="NCBIfam" id="TIGR01467">
    <property type="entry name" value="cobI_cbiL"/>
    <property type="match status" value="1"/>
</dbReference>
<dbReference type="PANTHER" id="PTHR43467:SF2">
    <property type="entry name" value="COBALT-PRECORRIN-2 C(20)-METHYLTRANSFERASE"/>
    <property type="match status" value="1"/>
</dbReference>